<accession>X1APN4</accession>
<dbReference type="AlphaFoldDB" id="X1APN4"/>
<evidence type="ECO:0008006" key="2">
    <source>
        <dbReference type="Google" id="ProtNLM"/>
    </source>
</evidence>
<name>X1APN4_9ZZZZ</name>
<reference evidence="1" key="1">
    <citation type="journal article" date="2014" name="Front. Microbiol.">
        <title>High frequency of phylogenetically diverse reductive dehalogenase-homologous genes in deep subseafloor sedimentary metagenomes.</title>
        <authorList>
            <person name="Kawai M."/>
            <person name="Futagami T."/>
            <person name="Toyoda A."/>
            <person name="Takaki Y."/>
            <person name="Nishi S."/>
            <person name="Hori S."/>
            <person name="Arai W."/>
            <person name="Tsubouchi T."/>
            <person name="Morono Y."/>
            <person name="Uchiyama I."/>
            <person name="Ito T."/>
            <person name="Fujiyama A."/>
            <person name="Inagaki F."/>
            <person name="Takami H."/>
        </authorList>
    </citation>
    <scope>NUCLEOTIDE SEQUENCE</scope>
    <source>
        <strain evidence="1">Expedition CK06-06</strain>
    </source>
</reference>
<sequence length="72" mass="8306">MKIRYSKNEDILIIELSNERIDHAEETGPIIIHFSVDKKPVLLEILEASEFLSGVMKLTMKTKSHKHSEMVI</sequence>
<gene>
    <name evidence="1" type="ORF">S01H4_01847</name>
</gene>
<protein>
    <recommendedName>
        <fullName evidence="2">DUF2283 domain-containing protein</fullName>
    </recommendedName>
</protein>
<dbReference type="Pfam" id="PF10049">
    <property type="entry name" value="DUF2283"/>
    <property type="match status" value="1"/>
</dbReference>
<organism evidence="1">
    <name type="scientific">marine sediment metagenome</name>
    <dbReference type="NCBI Taxonomy" id="412755"/>
    <lineage>
        <taxon>unclassified sequences</taxon>
        <taxon>metagenomes</taxon>
        <taxon>ecological metagenomes</taxon>
    </lineage>
</organism>
<dbReference type="InterPro" id="IPR019270">
    <property type="entry name" value="DUF2283"/>
</dbReference>
<dbReference type="EMBL" id="BART01000366">
    <property type="protein sequence ID" value="GAG71332.1"/>
    <property type="molecule type" value="Genomic_DNA"/>
</dbReference>
<evidence type="ECO:0000313" key="1">
    <source>
        <dbReference type="EMBL" id="GAG71332.1"/>
    </source>
</evidence>
<comment type="caution">
    <text evidence="1">The sequence shown here is derived from an EMBL/GenBank/DDBJ whole genome shotgun (WGS) entry which is preliminary data.</text>
</comment>
<proteinExistence type="predicted"/>